<dbReference type="EC" id="3.5.1.88" evidence="6"/>
<feature type="binding site" evidence="6">
    <location>
        <position position="123"/>
    </location>
    <ligand>
        <name>Fe cation</name>
        <dbReference type="ChEBI" id="CHEBI:24875"/>
    </ligand>
</feature>
<evidence type="ECO:0000256" key="5">
    <source>
        <dbReference type="ARBA" id="ARBA00023004"/>
    </source>
</evidence>
<evidence type="ECO:0000256" key="2">
    <source>
        <dbReference type="ARBA" id="ARBA00022723"/>
    </source>
</evidence>
<dbReference type="NCBIfam" id="TIGR00079">
    <property type="entry name" value="pept_deformyl"/>
    <property type="match status" value="1"/>
</dbReference>
<comment type="catalytic activity">
    <reaction evidence="6">
        <text>N-terminal N-formyl-L-methionyl-[peptide] + H2O = N-terminal L-methionyl-[peptide] + formate</text>
        <dbReference type="Rhea" id="RHEA:24420"/>
        <dbReference type="Rhea" id="RHEA-COMP:10639"/>
        <dbReference type="Rhea" id="RHEA-COMP:10640"/>
        <dbReference type="ChEBI" id="CHEBI:15377"/>
        <dbReference type="ChEBI" id="CHEBI:15740"/>
        <dbReference type="ChEBI" id="CHEBI:49298"/>
        <dbReference type="ChEBI" id="CHEBI:64731"/>
        <dbReference type="EC" id="3.5.1.88"/>
    </reaction>
</comment>
<dbReference type="AlphaFoldDB" id="A0A6J4J603"/>
<keyword evidence="2 6" id="KW-0479">Metal-binding</keyword>
<sequence>MGHSARKVKSREAQAPCYAPRMAVLKIARMGHPVLLEHCRPVADPGAPEIRRLVRDMIDTMEDAPGAGLAAPQVHVPLRLFVFRVQPHRSTGAAGDAVLGNTVVINPVIEPLGEERQIRWEGCLSIPGLRAAVPRFARIRYSGVDCDGREVAAEVTGFHAGVVQHEYDHLDGILYPMRMADFRPMGFTEEIGRAEELAGRMDEIRTEWAGLAG</sequence>
<feature type="binding site" evidence="6">
    <location>
        <position position="165"/>
    </location>
    <ligand>
        <name>Fe cation</name>
        <dbReference type="ChEBI" id="CHEBI:24875"/>
    </ligand>
</feature>
<dbReference type="PRINTS" id="PR01576">
    <property type="entry name" value="PDEFORMYLASE"/>
</dbReference>
<gene>
    <name evidence="6" type="primary">def</name>
    <name evidence="7" type="ORF">AVDCRST_MAG27-2940</name>
</gene>
<dbReference type="GO" id="GO:0046872">
    <property type="term" value="F:metal ion binding"/>
    <property type="evidence" value="ECO:0007669"/>
    <property type="project" value="UniProtKB-KW"/>
</dbReference>
<dbReference type="InterPro" id="IPR023635">
    <property type="entry name" value="Peptide_deformylase"/>
</dbReference>
<dbReference type="GO" id="GO:0006412">
    <property type="term" value="P:translation"/>
    <property type="evidence" value="ECO:0007669"/>
    <property type="project" value="UniProtKB-UniRule"/>
</dbReference>
<dbReference type="PIRSF" id="PIRSF004749">
    <property type="entry name" value="Pep_def"/>
    <property type="match status" value="1"/>
</dbReference>
<keyword evidence="3 6" id="KW-0378">Hydrolase</keyword>
<feature type="binding site" evidence="6">
    <location>
        <position position="169"/>
    </location>
    <ligand>
        <name>Fe cation</name>
        <dbReference type="ChEBI" id="CHEBI:24875"/>
    </ligand>
</feature>
<dbReference type="PANTHER" id="PTHR10458">
    <property type="entry name" value="PEPTIDE DEFORMYLASE"/>
    <property type="match status" value="1"/>
</dbReference>
<organism evidence="7">
    <name type="scientific">uncultured Craurococcus sp</name>
    <dbReference type="NCBI Taxonomy" id="1135998"/>
    <lineage>
        <taxon>Bacteria</taxon>
        <taxon>Pseudomonadati</taxon>
        <taxon>Pseudomonadota</taxon>
        <taxon>Alphaproteobacteria</taxon>
        <taxon>Acetobacterales</taxon>
        <taxon>Acetobacteraceae</taxon>
        <taxon>Craurococcus</taxon>
        <taxon>environmental samples</taxon>
    </lineage>
</organism>
<reference evidence="7" key="1">
    <citation type="submission" date="2020-02" db="EMBL/GenBank/DDBJ databases">
        <authorList>
            <person name="Meier V. D."/>
        </authorList>
    </citation>
    <scope>NUCLEOTIDE SEQUENCE</scope>
    <source>
        <strain evidence="7">AVDCRST_MAG27</strain>
    </source>
</reference>
<dbReference type="NCBIfam" id="NF001159">
    <property type="entry name" value="PRK00150.1-3"/>
    <property type="match status" value="1"/>
</dbReference>
<evidence type="ECO:0000256" key="4">
    <source>
        <dbReference type="ARBA" id="ARBA00022917"/>
    </source>
</evidence>
<protein>
    <recommendedName>
        <fullName evidence="6">Peptide deformylase</fullName>
        <shortName evidence="6">PDF</shortName>
        <ecNumber evidence="6">3.5.1.88</ecNumber>
    </recommendedName>
    <alternativeName>
        <fullName evidence="6">Polypeptide deformylase</fullName>
    </alternativeName>
</protein>
<dbReference type="SUPFAM" id="SSF56420">
    <property type="entry name" value="Peptide deformylase"/>
    <property type="match status" value="1"/>
</dbReference>
<dbReference type="GO" id="GO:0042586">
    <property type="term" value="F:peptide deformylase activity"/>
    <property type="evidence" value="ECO:0007669"/>
    <property type="project" value="UniProtKB-UniRule"/>
</dbReference>
<proteinExistence type="inferred from homology"/>
<evidence type="ECO:0000256" key="3">
    <source>
        <dbReference type="ARBA" id="ARBA00022801"/>
    </source>
</evidence>
<dbReference type="Gene3D" id="3.90.45.10">
    <property type="entry name" value="Peptide deformylase"/>
    <property type="match status" value="1"/>
</dbReference>
<accession>A0A6J4J603</accession>
<comment type="cofactor">
    <cofactor evidence="6">
        <name>Fe(2+)</name>
        <dbReference type="ChEBI" id="CHEBI:29033"/>
    </cofactor>
    <text evidence="6">Binds 1 Fe(2+) ion.</text>
</comment>
<evidence type="ECO:0000256" key="6">
    <source>
        <dbReference type="HAMAP-Rule" id="MF_00163"/>
    </source>
</evidence>
<dbReference type="Pfam" id="PF01327">
    <property type="entry name" value="Pep_deformylase"/>
    <property type="match status" value="1"/>
</dbReference>
<name>A0A6J4J603_9PROT</name>
<comment type="similarity">
    <text evidence="1 6">Belongs to the polypeptide deformylase family.</text>
</comment>
<keyword evidence="5 6" id="KW-0408">Iron</keyword>
<dbReference type="InterPro" id="IPR036821">
    <property type="entry name" value="Peptide_deformylase_sf"/>
</dbReference>
<evidence type="ECO:0000313" key="7">
    <source>
        <dbReference type="EMBL" id="CAA9267844.1"/>
    </source>
</evidence>
<dbReference type="FunFam" id="3.90.45.10:FF:000003">
    <property type="entry name" value="Peptide deformylase"/>
    <property type="match status" value="1"/>
</dbReference>
<dbReference type="EMBL" id="CADCTD010000136">
    <property type="protein sequence ID" value="CAA9267844.1"/>
    <property type="molecule type" value="Genomic_DNA"/>
</dbReference>
<dbReference type="CDD" id="cd00487">
    <property type="entry name" value="Pep_deformylase"/>
    <property type="match status" value="1"/>
</dbReference>
<keyword evidence="4 6" id="KW-0648">Protein biosynthesis</keyword>
<dbReference type="PANTHER" id="PTHR10458:SF20">
    <property type="entry name" value="PEPTIDE DEFORMYLASE 1"/>
    <property type="match status" value="1"/>
</dbReference>
<evidence type="ECO:0000256" key="1">
    <source>
        <dbReference type="ARBA" id="ARBA00010759"/>
    </source>
</evidence>
<comment type="function">
    <text evidence="6">Removes the formyl group from the N-terminal Met of newly synthesized proteins. Requires at least a dipeptide for an efficient rate of reaction. N-terminal L-methionine is a prerequisite for activity but the enzyme has broad specificity at other positions.</text>
</comment>
<dbReference type="HAMAP" id="MF_00163">
    <property type="entry name" value="Pep_deformylase"/>
    <property type="match status" value="1"/>
</dbReference>
<feature type="active site" evidence="6">
    <location>
        <position position="166"/>
    </location>
</feature>